<dbReference type="EMBL" id="RCZO01000001">
    <property type="protein sequence ID" value="TPG11241.1"/>
    <property type="molecule type" value="Genomic_DNA"/>
</dbReference>
<gene>
    <name evidence="1" type="ORF">EAH88_01435</name>
</gene>
<sequence>MTPHPDSTALQIRLQRDGFAFVTADIMRSLLQPPMLTDWPAFAASWSDLEPDSYLAASGRHRRRRHATFAADADGEVQRQPHQPHYQSLQYNHLQGDIQRWFEPVLPVIAEGASLRRILDFCRDCFGALAPATRHWHVEVHQFRIEARADEAGEPTPEGVHRDGVDYVLVLLIDRENIESGTTTIHSHDGSLLGSFTLTHALDAALVDDARVFHGVTSVKPLDPARPAHRDVLVVTFKAAP</sequence>
<organism evidence="1 2">
    <name type="scientific">Rhodanobacter glycinis</name>
    <dbReference type="NCBI Taxonomy" id="582702"/>
    <lineage>
        <taxon>Bacteria</taxon>
        <taxon>Pseudomonadati</taxon>
        <taxon>Pseudomonadota</taxon>
        <taxon>Gammaproteobacteria</taxon>
        <taxon>Lysobacterales</taxon>
        <taxon>Rhodanobacteraceae</taxon>
        <taxon>Rhodanobacter</taxon>
    </lineage>
</organism>
<dbReference type="Proteomes" id="UP000319486">
    <property type="component" value="Unassembled WGS sequence"/>
</dbReference>
<evidence type="ECO:0008006" key="3">
    <source>
        <dbReference type="Google" id="ProtNLM"/>
    </source>
</evidence>
<dbReference type="Gene3D" id="2.60.120.620">
    <property type="entry name" value="q2cbj1_9rhob like domain"/>
    <property type="match status" value="1"/>
</dbReference>
<reference evidence="1 2" key="1">
    <citation type="journal article" date="2019" name="Environ. Microbiol.">
        <title>Species interactions and distinct microbial communities in high Arctic permafrost affected cryosols are associated with the CH4 and CO2 gas fluxes.</title>
        <authorList>
            <person name="Altshuler I."/>
            <person name="Hamel J."/>
            <person name="Turney S."/>
            <person name="Magnuson E."/>
            <person name="Levesque R."/>
            <person name="Greer C."/>
            <person name="Whyte L.G."/>
        </authorList>
    </citation>
    <scope>NUCLEOTIDE SEQUENCE [LARGE SCALE GENOMIC DNA]</scope>
    <source>
        <strain evidence="1 2">S13Y</strain>
    </source>
</reference>
<dbReference type="Pfam" id="PF10014">
    <property type="entry name" value="2OG-Fe_Oxy_2"/>
    <property type="match status" value="1"/>
</dbReference>
<evidence type="ECO:0000313" key="1">
    <source>
        <dbReference type="EMBL" id="TPG11241.1"/>
    </source>
</evidence>
<dbReference type="GO" id="GO:0051213">
    <property type="term" value="F:dioxygenase activity"/>
    <property type="evidence" value="ECO:0007669"/>
    <property type="project" value="InterPro"/>
</dbReference>
<proteinExistence type="predicted"/>
<keyword evidence="2" id="KW-1185">Reference proteome</keyword>
<dbReference type="AlphaFoldDB" id="A0A502CHN5"/>
<dbReference type="RefSeq" id="WP_140648455.1">
    <property type="nucleotide sequence ID" value="NZ_RCZO01000001.1"/>
</dbReference>
<accession>A0A502CHN5</accession>
<dbReference type="InterPro" id="IPR018724">
    <property type="entry name" value="2OG-Fe_dioxygenase"/>
</dbReference>
<name>A0A502CHN5_9GAMM</name>
<evidence type="ECO:0000313" key="2">
    <source>
        <dbReference type="Proteomes" id="UP000319486"/>
    </source>
</evidence>
<protein>
    <recommendedName>
        <fullName evidence="3">2OG-Fe dioxygenase family protein</fullName>
    </recommendedName>
</protein>
<comment type="caution">
    <text evidence="1">The sequence shown here is derived from an EMBL/GenBank/DDBJ whole genome shotgun (WGS) entry which is preliminary data.</text>
</comment>